<feature type="compositionally biased region" description="Low complexity" evidence="1">
    <location>
        <begin position="102"/>
        <end position="116"/>
    </location>
</feature>
<sequence>MANNTYFSGAENLRDLMNGQGVYIDLSDPNAAELSLQRQDSQQMLSPAIHQRHDSFFSSSSLNTPRHSISQHQAEAQPYANLHQNLHSPNTYSQHPVNNGMSRSASQYSSTSSGQQPHPHSLQRSSRGSFGSTLVTNGSEMSRSISSTSAGQRTTLQPYPLQSHPQVGRFHTRRSCELSPNMNYDQFTTTAISPFDYTINATPGEGVLGDEDEDRAFGQIGYDNE</sequence>
<evidence type="ECO:0000313" key="3">
    <source>
        <dbReference type="Proteomes" id="UP000292402"/>
    </source>
</evidence>
<name>A0A4Q4M7Z1_9PLEO</name>
<gene>
    <name evidence="2" type="ORF">AA0114_g8993</name>
</gene>
<comment type="caution">
    <text evidence="2">The sequence shown here is derived from an EMBL/GenBank/DDBJ whole genome shotgun (WGS) entry which is preliminary data.</text>
</comment>
<proteinExistence type="predicted"/>
<feature type="compositionally biased region" description="Polar residues" evidence="1">
    <location>
        <begin position="122"/>
        <end position="157"/>
    </location>
</feature>
<reference evidence="3" key="1">
    <citation type="journal article" date="2019" name="bioRxiv">
        <title>Genomics, evolutionary history and diagnostics of the Alternaria alternata species group including apple and Asian pear pathotypes.</title>
        <authorList>
            <person name="Armitage A.D."/>
            <person name="Cockerton H.M."/>
            <person name="Sreenivasaprasad S."/>
            <person name="Woodhall J.W."/>
            <person name="Lane C.R."/>
            <person name="Harrison R.J."/>
            <person name="Clarkson J.P."/>
        </authorList>
    </citation>
    <scope>NUCLEOTIDE SEQUENCE [LARGE SCALE GENOMIC DNA]</scope>
    <source>
        <strain evidence="3">FERA 1082</strain>
    </source>
</reference>
<dbReference type="AlphaFoldDB" id="A0A4Q4M7Z1"/>
<feature type="region of interest" description="Disordered" evidence="1">
    <location>
        <begin position="84"/>
        <end position="168"/>
    </location>
</feature>
<protein>
    <submittedName>
        <fullName evidence="2">Uncharacterized protein</fullName>
    </submittedName>
</protein>
<organism evidence="2 3">
    <name type="scientific">Alternaria tenuissima</name>
    <dbReference type="NCBI Taxonomy" id="119927"/>
    <lineage>
        <taxon>Eukaryota</taxon>
        <taxon>Fungi</taxon>
        <taxon>Dikarya</taxon>
        <taxon>Ascomycota</taxon>
        <taxon>Pezizomycotina</taxon>
        <taxon>Dothideomycetes</taxon>
        <taxon>Pleosporomycetidae</taxon>
        <taxon>Pleosporales</taxon>
        <taxon>Pleosporineae</taxon>
        <taxon>Pleosporaceae</taxon>
        <taxon>Alternaria</taxon>
        <taxon>Alternaria sect. Alternaria</taxon>
        <taxon>Alternaria alternata complex</taxon>
    </lineage>
</organism>
<dbReference type="EMBL" id="PDXA01000033">
    <property type="protein sequence ID" value="RYN45514.1"/>
    <property type="molecule type" value="Genomic_DNA"/>
</dbReference>
<accession>A0A4Q4M7Z1</accession>
<evidence type="ECO:0000313" key="2">
    <source>
        <dbReference type="EMBL" id="RYN45514.1"/>
    </source>
</evidence>
<dbReference type="Proteomes" id="UP000292402">
    <property type="component" value="Unassembled WGS sequence"/>
</dbReference>
<feature type="compositionally biased region" description="Polar residues" evidence="1">
    <location>
        <begin position="84"/>
        <end position="101"/>
    </location>
</feature>
<evidence type="ECO:0000256" key="1">
    <source>
        <dbReference type="SAM" id="MobiDB-lite"/>
    </source>
</evidence>